<gene>
    <name evidence="2" type="ORF">CLUMA_CG000113</name>
</gene>
<dbReference type="EMBL" id="CVRI01000001">
    <property type="protein sequence ID" value="CRK86417.1"/>
    <property type="molecule type" value="Genomic_DNA"/>
</dbReference>
<evidence type="ECO:0000313" key="2">
    <source>
        <dbReference type="EMBL" id="CRK86417.1"/>
    </source>
</evidence>
<proteinExistence type="predicted"/>
<keyword evidence="3" id="KW-1185">Reference proteome</keyword>
<reference evidence="2 3" key="1">
    <citation type="submission" date="2015-04" db="EMBL/GenBank/DDBJ databases">
        <authorList>
            <person name="Syromyatnikov M.Y."/>
            <person name="Popov V.N."/>
        </authorList>
    </citation>
    <scope>NUCLEOTIDE SEQUENCE [LARGE SCALE GENOMIC DNA]</scope>
</reference>
<evidence type="ECO:0000313" key="3">
    <source>
        <dbReference type="Proteomes" id="UP000183832"/>
    </source>
</evidence>
<dbReference type="AlphaFoldDB" id="A0A1J1HJH8"/>
<protein>
    <submittedName>
        <fullName evidence="2">CLUMA_CG000113, isoform A</fullName>
    </submittedName>
</protein>
<evidence type="ECO:0000256" key="1">
    <source>
        <dbReference type="SAM" id="MobiDB-lite"/>
    </source>
</evidence>
<dbReference type="Proteomes" id="UP000183832">
    <property type="component" value="Unassembled WGS sequence"/>
</dbReference>
<name>A0A1J1HJH8_9DIPT</name>
<sequence length="85" mass="9566">MTTHTVRVEPTPFSPQTHPSVVITICLSSLSFHNFKFSNSDIYVVNESYGKRERKIKQLNEENRTSGLTKIESPEGVGETKGIQI</sequence>
<feature type="region of interest" description="Disordered" evidence="1">
    <location>
        <begin position="65"/>
        <end position="85"/>
    </location>
</feature>
<accession>A0A1J1HJH8</accession>
<organism evidence="2 3">
    <name type="scientific">Clunio marinus</name>
    <dbReference type="NCBI Taxonomy" id="568069"/>
    <lineage>
        <taxon>Eukaryota</taxon>
        <taxon>Metazoa</taxon>
        <taxon>Ecdysozoa</taxon>
        <taxon>Arthropoda</taxon>
        <taxon>Hexapoda</taxon>
        <taxon>Insecta</taxon>
        <taxon>Pterygota</taxon>
        <taxon>Neoptera</taxon>
        <taxon>Endopterygota</taxon>
        <taxon>Diptera</taxon>
        <taxon>Nematocera</taxon>
        <taxon>Chironomoidea</taxon>
        <taxon>Chironomidae</taxon>
        <taxon>Clunio</taxon>
    </lineage>
</organism>